<evidence type="ECO:0000313" key="2">
    <source>
        <dbReference type="EMBL" id="KAH7275901.1"/>
    </source>
</evidence>
<organism evidence="2 3">
    <name type="scientific">Fusarium solani</name>
    <name type="common">Filamentous fungus</name>
    <dbReference type="NCBI Taxonomy" id="169388"/>
    <lineage>
        <taxon>Eukaryota</taxon>
        <taxon>Fungi</taxon>
        <taxon>Dikarya</taxon>
        <taxon>Ascomycota</taxon>
        <taxon>Pezizomycotina</taxon>
        <taxon>Sordariomycetes</taxon>
        <taxon>Hypocreomycetidae</taxon>
        <taxon>Hypocreales</taxon>
        <taxon>Nectriaceae</taxon>
        <taxon>Fusarium</taxon>
        <taxon>Fusarium solani species complex</taxon>
    </lineage>
</organism>
<dbReference type="AlphaFoldDB" id="A0A9P9RDS8"/>
<feature type="non-terminal residue" evidence="2">
    <location>
        <position position="1"/>
    </location>
</feature>
<sequence length="90" mass="10368">VKSRLHGSGVRVPLEWSFFFLFSTKLFLLFSFLCHAFIQRRDVCTTQRLYVAFSLSGRWLKVGWGDAAVVDELCEETELDGIIACQRYSV</sequence>
<evidence type="ECO:0000313" key="3">
    <source>
        <dbReference type="Proteomes" id="UP000736672"/>
    </source>
</evidence>
<reference evidence="2" key="1">
    <citation type="journal article" date="2021" name="Nat. Commun.">
        <title>Genetic determinants of endophytism in the Arabidopsis root mycobiome.</title>
        <authorList>
            <person name="Mesny F."/>
            <person name="Miyauchi S."/>
            <person name="Thiergart T."/>
            <person name="Pickel B."/>
            <person name="Atanasova L."/>
            <person name="Karlsson M."/>
            <person name="Huettel B."/>
            <person name="Barry K.W."/>
            <person name="Haridas S."/>
            <person name="Chen C."/>
            <person name="Bauer D."/>
            <person name="Andreopoulos W."/>
            <person name="Pangilinan J."/>
            <person name="LaButti K."/>
            <person name="Riley R."/>
            <person name="Lipzen A."/>
            <person name="Clum A."/>
            <person name="Drula E."/>
            <person name="Henrissat B."/>
            <person name="Kohler A."/>
            <person name="Grigoriev I.V."/>
            <person name="Martin F.M."/>
            <person name="Hacquard S."/>
        </authorList>
    </citation>
    <scope>NUCLEOTIDE SEQUENCE</scope>
    <source>
        <strain evidence="2">FSSC 5 MPI-SDFR-AT-0091</strain>
    </source>
</reference>
<evidence type="ECO:0000256" key="1">
    <source>
        <dbReference type="SAM" id="Phobius"/>
    </source>
</evidence>
<protein>
    <submittedName>
        <fullName evidence="2">Uncharacterized protein</fullName>
    </submittedName>
</protein>
<comment type="caution">
    <text evidence="2">The sequence shown here is derived from an EMBL/GenBank/DDBJ whole genome shotgun (WGS) entry which is preliminary data.</text>
</comment>
<accession>A0A9P9RDS8</accession>
<dbReference type="Proteomes" id="UP000736672">
    <property type="component" value="Unassembled WGS sequence"/>
</dbReference>
<name>A0A9P9RDS8_FUSSL</name>
<keyword evidence="3" id="KW-1185">Reference proteome</keyword>
<feature type="transmembrane region" description="Helical" evidence="1">
    <location>
        <begin position="16"/>
        <end position="38"/>
    </location>
</feature>
<keyword evidence="1" id="KW-0472">Membrane</keyword>
<gene>
    <name evidence="2" type="ORF">B0J15DRAFT_476170</name>
</gene>
<keyword evidence="1" id="KW-0812">Transmembrane</keyword>
<keyword evidence="1" id="KW-1133">Transmembrane helix</keyword>
<proteinExistence type="predicted"/>
<dbReference type="EMBL" id="JAGTJS010000001">
    <property type="protein sequence ID" value="KAH7275901.1"/>
    <property type="molecule type" value="Genomic_DNA"/>
</dbReference>